<dbReference type="RefSeq" id="XP_014348112.1">
    <property type="nucleotide sequence ID" value="XM_014492626.2"/>
</dbReference>
<dbReference type="RefSeq" id="XP_064412895.1">
    <property type="nucleotide sequence ID" value="XM_064556825.1"/>
</dbReference>
<protein>
    <recommendedName>
        <fullName evidence="1">Myb/SANT-like DNA-binding domain-containing protein 4</fullName>
    </recommendedName>
</protein>
<reference evidence="7" key="1">
    <citation type="submission" date="2011-08" db="EMBL/GenBank/DDBJ databases">
        <title>The draft genome of Latimeria chalumnae.</title>
        <authorList>
            <person name="Di Palma F."/>
            <person name="Alfoldi J."/>
            <person name="Johnson J."/>
            <person name="Berlin A."/>
            <person name="Gnerre S."/>
            <person name="Jaffe D."/>
            <person name="MacCallum I."/>
            <person name="Young S."/>
            <person name="Walker B.J."/>
            <person name="Lander E."/>
            <person name="Lindblad-Toh K."/>
        </authorList>
    </citation>
    <scope>NUCLEOTIDE SEQUENCE [LARGE SCALE GENOMIC DNA]</scope>
    <source>
        <strain evidence="7">Wild caught</strain>
    </source>
</reference>
<dbReference type="PANTHER" id="PTHR21732:SF0">
    <property type="entry name" value="MYB_SANT-LIKE DNA-BINDING DOMAIN-CONTAINING PROTEIN 4"/>
    <property type="match status" value="1"/>
</dbReference>
<proteinExistence type="predicted"/>
<evidence type="ECO:0000256" key="3">
    <source>
        <dbReference type="SAM" id="Coils"/>
    </source>
</evidence>
<dbReference type="eggNOG" id="ENOG502RGM9">
    <property type="taxonomic scope" value="Eukaryota"/>
</dbReference>
<evidence type="ECO:0000313" key="7">
    <source>
        <dbReference type="Proteomes" id="UP000008672"/>
    </source>
</evidence>
<organism evidence="6 7">
    <name type="scientific">Latimeria chalumnae</name>
    <name type="common">Coelacanth</name>
    <dbReference type="NCBI Taxonomy" id="7897"/>
    <lineage>
        <taxon>Eukaryota</taxon>
        <taxon>Metazoa</taxon>
        <taxon>Chordata</taxon>
        <taxon>Craniata</taxon>
        <taxon>Vertebrata</taxon>
        <taxon>Euteleostomi</taxon>
        <taxon>Coelacanthiformes</taxon>
        <taxon>Coelacanthidae</taxon>
        <taxon>Latimeria</taxon>
    </lineage>
</organism>
<dbReference type="RefSeq" id="XP_014348114.1">
    <property type="nucleotide sequence ID" value="XM_014492628.2"/>
</dbReference>
<dbReference type="InParanoid" id="H3AXK1"/>
<dbReference type="InterPro" id="IPR026162">
    <property type="entry name" value="MSANTD4"/>
</dbReference>
<dbReference type="HOGENOM" id="CLU_066150_0_0_1"/>
<dbReference type="GeneTree" id="ENSGT00440000039469"/>
<reference evidence="6" key="3">
    <citation type="submission" date="2025-09" db="UniProtKB">
        <authorList>
            <consortium name="Ensembl"/>
        </authorList>
    </citation>
    <scope>IDENTIFICATION</scope>
</reference>
<dbReference type="STRING" id="7897.ENSLACP00000014372"/>
<feature type="coiled-coil region" evidence="3">
    <location>
        <begin position="200"/>
        <end position="263"/>
    </location>
</feature>
<dbReference type="OMA" id="WLKANIK"/>
<keyword evidence="2 3" id="KW-0175">Coiled coil</keyword>
<evidence type="ECO:0000313" key="6">
    <source>
        <dbReference type="Ensembl" id="ENSLACP00000014372.2"/>
    </source>
</evidence>
<sequence>MKHLRRKRKSNFSVKETQTLLREIKNRKDILFSRQFNTTINEMKRKAWDEIAEHVNALGEGEHRTGTEVKRRYLDWRALIRRQSILNGKRTGNGNHYSQPDGEVSLSEDQDEKLSGFTNDSSFEWQDLTDFGEASGSTAEIKVEDPHSIEFEVEEEENLSAVIIDSKREEEVLEPFPHIEEFGTLSSTRARQGYEDSHILITLEKQRLELEKQRLNIEAERLEVEKERLQIEKERLRHLDMEHERLQLEKEHLQIERERLRLLYVQSEKPASEGEHTMIEKPVLQPVDLETEKLKVEKERLQLERERLQFLKYESEKLQIERERLQVERERLQIQKDASAP</sequence>
<evidence type="ECO:0000256" key="4">
    <source>
        <dbReference type="SAM" id="MobiDB-lite"/>
    </source>
</evidence>
<dbReference type="CTD" id="84437"/>
<dbReference type="AlphaFoldDB" id="H3AXK1"/>
<feature type="coiled-coil region" evidence="3">
    <location>
        <begin position="289"/>
        <end position="335"/>
    </location>
</feature>
<dbReference type="KEGG" id="lcm:102348162"/>
<keyword evidence="7" id="KW-1185">Reference proteome</keyword>
<feature type="compositionally biased region" description="Polar residues" evidence="4">
    <location>
        <begin position="88"/>
        <end position="98"/>
    </location>
</feature>
<dbReference type="Ensembl" id="ENSLACT00000014472.2">
    <property type="protein sequence ID" value="ENSLACP00000014372.2"/>
    <property type="gene ID" value="ENSLACG00000012649.2"/>
</dbReference>
<dbReference type="FunCoup" id="H3AXK1">
    <property type="interactions" value="1528"/>
</dbReference>
<dbReference type="Proteomes" id="UP000008672">
    <property type="component" value="Unassembled WGS sequence"/>
</dbReference>
<dbReference type="OrthoDB" id="3066195at2759"/>
<dbReference type="PANTHER" id="PTHR21732">
    <property type="entry name" value="MYB/SANT-LIKE DNA-BINDING DOMAIN-CONTAINING PROTEIN 4"/>
    <property type="match status" value="1"/>
</dbReference>
<evidence type="ECO:0000259" key="5">
    <source>
        <dbReference type="Pfam" id="PF13873"/>
    </source>
</evidence>
<name>H3AXK1_LATCH</name>
<evidence type="ECO:0000256" key="1">
    <source>
        <dbReference type="ARBA" id="ARBA00021375"/>
    </source>
</evidence>
<gene>
    <name evidence="6" type="primary">MSANTD4</name>
</gene>
<dbReference type="InterPro" id="IPR028002">
    <property type="entry name" value="Myb_DNA-bind_5"/>
</dbReference>
<feature type="region of interest" description="Disordered" evidence="4">
    <location>
        <begin position="88"/>
        <end position="110"/>
    </location>
</feature>
<accession>H3AXK1</accession>
<dbReference type="EMBL" id="AFYH01135702">
    <property type="status" value="NOT_ANNOTATED_CDS"/>
    <property type="molecule type" value="Genomic_DNA"/>
</dbReference>
<feature type="domain" description="Myb/SANT-like DNA-binding" evidence="5">
    <location>
        <begin position="8"/>
        <end position="83"/>
    </location>
</feature>
<dbReference type="GeneID" id="102348162"/>
<dbReference type="Pfam" id="PF13873">
    <property type="entry name" value="Myb_DNA-bind_5"/>
    <property type="match status" value="1"/>
</dbReference>
<reference evidence="6" key="2">
    <citation type="submission" date="2025-08" db="UniProtKB">
        <authorList>
            <consortium name="Ensembl"/>
        </authorList>
    </citation>
    <scope>IDENTIFICATION</scope>
</reference>
<evidence type="ECO:0000256" key="2">
    <source>
        <dbReference type="ARBA" id="ARBA00023054"/>
    </source>
</evidence>